<reference evidence="2" key="1">
    <citation type="submission" date="2023-04" db="EMBL/GenBank/DDBJ databases">
        <title>Black Yeasts Isolated from many extreme environments.</title>
        <authorList>
            <person name="Coleine C."/>
            <person name="Stajich J.E."/>
            <person name="Selbmann L."/>
        </authorList>
    </citation>
    <scope>NUCLEOTIDE SEQUENCE</scope>
    <source>
        <strain evidence="2">CCFEE 5312</strain>
    </source>
</reference>
<dbReference type="AlphaFoldDB" id="A0AAJ0DB18"/>
<dbReference type="EMBL" id="JAWDJX010000031">
    <property type="protein sequence ID" value="KAK3050616.1"/>
    <property type="molecule type" value="Genomic_DNA"/>
</dbReference>
<organism evidence="2 3">
    <name type="scientific">Extremus antarcticus</name>
    <dbReference type="NCBI Taxonomy" id="702011"/>
    <lineage>
        <taxon>Eukaryota</taxon>
        <taxon>Fungi</taxon>
        <taxon>Dikarya</taxon>
        <taxon>Ascomycota</taxon>
        <taxon>Pezizomycotina</taxon>
        <taxon>Dothideomycetes</taxon>
        <taxon>Dothideomycetidae</taxon>
        <taxon>Mycosphaerellales</taxon>
        <taxon>Extremaceae</taxon>
        <taxon>Extremus</taxon>
    </lineage>
</organism>
<keyword evidence="3" id="KW-1185">Reference proteome</keyword>
<protein>
    <submittedName>
        <fullName evidence="2">Uncharacterized protein</fullName>
    </submittedName>
</protein>
<dbReference type="Proteomes" id="UP001271007">
    <property type="component" value="Unassembled WGS sequence"/>
</dbReference>
<feature type="transmembrane region" description="Helical" evidence="1">
    <location>
        <begin position="22"/>
        <end position="42"/>
    </location>
</feature>
<evidence type="ECO:0000313" key="3">
    <source>
        <dbReference type="Proteomes" id="UP001271007"/>
    </source>
</evidence>
<comment type="caution">
    <text evidence="2">The sequence shown here is derived from an EMBL/GenBank/DDBJ whole genome shotgun (WGS) entry which is preliminary data.</text>
</comment>
<keyword evidence="1" id="KW-1133">Transmembrane helix</keyword>
<keyword evidence="1" id="KW-0472">Membrane</keyword>
<accession>A0AAJ0DB18</accession>
<evidence type="ECO:0000256" key="1">
    <source>
        <dbReference type="SAM" id="Phobius"/>
    </source>
</evidence>
<name>A0AAJ0DB18_9PEZI</name>
<evidence type="ECO:0000313" key="2">
    <source>
        <dbReference type="EMBL" id="KAK3050616.1"/>
    </source>
</evidence>
<sequence>MSLIFIVLNIVQISLIYSYNNYYWTVLFPGLLLIVFIAILCYQWRLYRVGRRFQRSACEKIGIAATCILNILAVEFGYLKGVAVPAAHEKVWHTTIDSHQSLPPFAMALTQGDHFEKRAMLANDTNQLDELWRNQTAAIPANQRAFTDYISYAPPDIPGVVSAGQSHSVFFNGSYPTELAATDNLNLAFLYYVNSDFEEAGSLGFAVFDPKFLAKDLFETALKYGIIVGNLFSAYSRSQLSLEQVVIDDKVDAIDYSSYNPDPRIVKEFRHYITYRPLLLQHGDTPGPRQHVQSLETRCPRIQMILNHVLVRSLPSSQVASHDADESL</sequence>
<gene>
    <name evidence="2" type="ORF">LTR09_008256</name>
</gene>
<proteinExistence type="predicted"/>
<keyword evidence="1" id="KW-0812">Transmembrane</keyword>